<dbReference type="InterPro" id="IPR015791">
    <property type="entry name" value="Antimic/Inh_G_crystallin-like"/>
</dbReference>
<evidence type="ECO:0000256" key="1">
    <source>
        <dbReference type="SAM" id="SignalP"/>
    </source>
</evidence>
<keyword evidence="1" id="KW-0732">Signal</keyword>
<feature type="signal peptide" evidence="1">
    <location>
        <begin position="1"/>
        <end position="30"/>
    </location>
</feature>
<evidence type="ECO:0000313" key="3">
    <source>
        <dbReference type="Proteomes" id="UP000521748"/>
    </source>
</evidence>
<proteinExistence type="predicted"/>
<sequence length="105" mass="10767">MTTLKVASGALAALAIAGGAVLASSAPAQAINIVSCNNTGYTRVDFSNASSICYANGGTTSVPGYTVRQVWGGNNAGSLNTTTACWLFYKWSDVYPNGKAINIII</sequence>
<dbReference type="AlphaFoldDB" id="A0A7Y9LVD0"/>
<dbReference type="EMBL" id="JACBYQ010000002">
    <property type="protein sequence ID" value="NYE96309.1"/>
    <property type="molecule type" value="Genomic_DNA"/>
</dbReference>
<accession>A0A7Y9LVD0</accession>
<feature type="chain" id="PRO_5030973413" description="Streptomyces killer toxin-like beta/gamma crystallin domain-containing protein" evidence="1">
    <location>
        <begin position="31"/>
        <end position="105"/>
    </location>
</feature>
<dbReference type="Proteomes" id="UP000521748">
    <property type="component" value="Unassembled WGS sequence"/>
</dbReference>
<dbReference type="RefSeq" id="WP_179389977.1">
    <property type="nucleotide sequence ID" value="NZ_JACBYQ010000002.1"/>
</dbReference>
<evidence type="ECO:0000313" key="2">
    <source>
        <dbReference type="EMBL" id="NYE96309.1"/>
    </source>
</evidence>
<organism evidence="2 3">
    <name type="scientific">Psychromicrobium silvestre</name>
    <dbReference type="NCBI Taxonomy" id="1645614"/>
    <lineage>
        <taxon>Bacteria</taxon>
        <taxon>Bacillati</taxon>
        <taxon>Actinomycetota</taxon>
        <taxon>Actinomycetes</taxon>
        <taxon>Micrococcales</taxon>
        <taxon>Micrococcaceae</taxon>
        <taxon>Psychromicrobium</taxon>
    </lineage>
</organism>
<keyword evidence="3" id="KW-1185">Reference proteome</keyword>
<reference evidence="2 3" key="1">
    <citation type="submission" date="2020-07" db="EMBL/GenBank/DDBJ databases">
        <title>Sequencing the genomes of 1000 actinobacteria strains.</title>
        <authorList>
            <person name="Klenk H.-P."/>
        </authorList>
    </citation>
    <scope>NUCLEOTIDE SEQUENCE [LARGE SCALE GENOMIC DNA]</scope>
    <source>
        <strain evidence="2 3">DSM 102047</strain>
    </source>
</reference>
<dbReference type="Gene3D" id="2.60.20.30">
    <property type="match status" value="1"/>
</dbReference>
<name>A0A7Y9LVD0_9MICC</name>
<protein>
    <recommendedName>
        <fullName evidence="4">Streptomyces killer toxin-like beta/gamma crystallin domain-containing protein</fullName>
    </recommendedName>
</protein>
<evidence type="ECO:0008006" key="4">
    <source>
        <dbReference type="Google" id="ProtNLM"/>
    </source>
</evidence>
<comment type="caution">
    <text evidence="2">The sequence shown here is derived from an EMBL/GenBank/DDBJ whole genome shotgun (WGS) entry which is preliminary data.</text>
</comment>
<gene>
    <name evidence="2" type="ORF">FHU41_002559</name>
</gene>